<proteinExistence type="predicted"/>
<dbReference type="RefSeq" id="WP_123794990.1">
    <property type="nucleotide sequence ID" value="NZ_CP031699.1"/>
</dbReference>
<dbReference type="OrthoDB" id="7220707at2"/>
<accession>A0A5P3MPV8</accession>
<organism evidence="1 2">
    <name type="scientific">Neisseria animalis</name>
    <dbReference type="NCBI Taxonomy" id="492"/>
    <lineage>
        <taxon>Bacteria</taxon>
        <taxon>Pseudomonadati</taxon>
        <taxon>Pseudomonadota</taxon>
        <taxon>Betaproteobacteria</taxon>
        <taxon>Neisseriales</taxon>
        <taxon>Neisseriaceae</taxon>
        <taxon>Neisseria</taxon>
    </lineage>
</organism>
<sequence>MQTTYIVQAFDEKTIKSRTVLESAAVMQFNREDEALRRAGRLSEKHAGVLAVAQEYDEDSGEMGRTTLLEHYGSVPEEILESF</sequence>
<gene>
    <name evidence="1" type="ORF">D0T90_03005</name>
</gene>
<dbReference type="Proteomes" id="UP000325536">
    <property type="component" value="Chromosome"/>
</dbReference>
<evidence type="ECO:0000313" key="1">
    <source>
        <dbReference type="EMBL" id="QEY23593.1"/>
    </source>
</evidence>
<evidence type="ECO:0000313" key="2">
    <source>
        <dbReference type="Proteomes" id="UP000325536"/>
    </source>
</evidence>
<dbReference type="KEGG" id="naq:D0T90_03005"/>
<reference evidence="1 2" key="1">
    <citation type="submission" date="2018-08" db="EMBL/GenBank/DDBJ databases">
        <title>Neisseria animalis ATCC 49930 complete genome.</title>
        <authorList>
            <person name="Veseli I.A."/>
            <person name="Mascarenhas dos Santos A.C."/>
            <person name="Buttler R."/>
            <person name="Pombert J.-F."/>
        </authorList>
    </citation>
    <scope>NUCLEOTIDE SEQUENCE [LARGE SCALE GENOMIC DNA]</scope>
    <source>
        <strain evidence="1 2">ATCC 49930</strain>
    </source>
</reference>
<keyword evidence="2" id="KW-1185">Reference proteome</keyword>
<name>A0A5P3MPV8_NEIAN</name>
<protein>
    <submittedName>
        <fullName evidence="1">Uncharacterized protein</fullName>
    </submittedName>
</protein>
<dbReference type="AlphaFoldDB" id="A0A5P3MPV8"/>
<dbReference type="EMBL" id="CP031699">
    <property type="protein sequence ID" value="QEY23593.1"/>
    <property type="molecule type" value="Genomic_DNA"/>
</dbReference>